<accession>A0A0N5ADP0</accession>
<dbReference type="WBParaSite" id="SMUV_0000230301-mRNA-1">
    <property type="protein sequence ID" value="SMUV_0000230301-mRNA-1"/>
    <property type="gene ID" value="SMUV_0000230301"/>
</dbReference>
<reference evidence="2" key="1">
    <citation type="submission" date="2017-02" db="UniProtKB">
        <authorList>
            <consortium name="WormBaseParasite"/>
        </authorList>
    </citation>
    <scope>IDENTIFICATION</scope>
</reference>
<name>A0A0N5ADP0_9BILA</name>
<evidence type="ECO:0000313" key="1">
    <source>
        <dbReference type="Proteomes" id="UP000046393"/>
    </source>
</evidence>
<protein>
    <submittedName>
        <fullName evidence="2">Wsv087</fullName>
    </submittedName>
</protein>
<sequence>MTSNLHILKSCSEVETLSSSAEQVVGNYRDEDEVTMRTKTGNGVVGTAVCADAVTYRDLIMNGTYPNGYFFTSSMELRRPASNRRVLQLSSKGTNCLKKLVYLFVTDS</sequence>
<evidence type="ECO:0000313" key="2">
    <source>
        <dbReference type="WBParaSite" id="SMUV_0000230301-mRNA-1"/>
    </source>
</evidence>
<dbReference type="Proteomes" id="UP000046393">
    <property type="component" value="Unplaced"/>
</dbReference>
<dbReference type="AlphaFoldDB" id="A0A0N5ADP0"/>
<keyword evidence="1" id="KW-1185">Reference proteome</keyword>
<proteinExistence type="predicted"/>
<organism evidence="1 2">
    <name type="scientific">Syphacia muris</name>
    <dbReference type="NCBI Taxonomy" id="451379"/>
    <lineage>
        <taxon>Eukaryota</taxon>
        <taxon>Metazoa</taxon>
        <taxon>Ecdysozoa</taxon>
        <taxon>Nematoda</taxon>
        <taxon>Chromadorea</taxon>
        <taxon>Rhabditida</taxon>
        <taxon>Spirurina</taxon>
        <taxon>Oxyuridomorpha</taxon>
        <taxon>Oxyuroidea</taxon>
        <taxon>Oxyuridae</taxon>
        <taxon>Syphacia</taxon>
    </lineage>
</organism>